<dbReference type="InterPro" id="IPR012454">
    <property type="entry name" value="DUF1659"/>
</dbReference>
<dbReference type="AlphaFoldDB" id="A0A7C3KTN6"/>
<accession>A0A7C3KTN6</accession>
<protein>
    <submittedName>
        <fullName evidence="2">DUF1659 domain-containing protein</fullName>
    </submittedName>
</protein>
<feature type="domain" description="DUF1659" evidence="1">
    <location>
        <begin position="5"/>
        <end position="72"/>
    </location>
</feature>
<sequence length="73" mass="8163">MALQSLPYNSRLILRVQIGVQSGNPVLRNRSFNNVKPNAPDEAVYVVAQTLGNLQKYPVVKVVRTNDEELVEV</sequence>
<dbReference type="RefSeq" id="WP_012547587.1">
    <property type="nucleotide sequence ID" value="NZ_VTFL01000002.1"/>
</dbReference>
<name>A0A7C3KTN6_DICTH</name>
<dbReference type="OMA" id="TRINQVD"/>
<evidence type="ECO:0000259" key="1">
    <source>
        <dbReference type="Pfam" id="PF07872"/>
    </source>
</evidence>
<organism evidence="2">
    <name type="scientific">Dictyoglomus thermophilum</name>
    <dbReference type="NCBI Taxonomy" id="14"/>
    <lineage>
        <taxon>Bacteria</taxon>
        <taxon>Pseudomonadati</taxon>
        <taxon>Dictyoglomota</taxon>
        <taxon>Dictyoglomia</taxon>
        <taxon>Dictyoglomales</taxon>
        <taxon>Dictyoglomaceae</taxon>
        <taxon>Dictyoglomus</taxon>
    </lineage>
</organism>
<proteinExistence type="predicted"/>
<evidence type="ECO:0000313" key="2">
    <source>
        <dbReference type="EMBL" id="HGK23171.1"/>
    </source>
</evidence>
<dbReference type="EMBL" id="DTDV01000006">
    <property type="protein sequence ID" value="HGK23171.1"/>
    <property type="molecule type" value="Genomic_DNA"/>
</dbReference>
<dbReference type="Pfam" id="PF07872">
    <property type="entry name" value="DUF1659"/>
    <property type="match status" value="1"/>
</dbReference>
<comment type="caution">
    <text evidence="2">The sequence shown here is derived from an EMBL/GenBank/DDBJ whole genome shotgun (WGS) entry which is preliminary data.</text>
</comment>
<gene>
    <name evidence="2" type="ORF">ENU78_01770</name>
</gene>
<reference evidence="2" key="1">
    <citation type="journal article" date="2020" name="mSystems">
        <title>Genome- and Community-Level Interaction Insights into Carbon Utilization and Element Cycling Functions of Hydrothermarchaeota in Hydrothermal Sediment.</title>
        <authorList>
            <person name="Zhou Z."/>
            <person name="Liu Y."/>
            <person name="Xu W."/>
            <person name="Pan J."/>
            <person name="Luo Z.H."/>
            <person name="Li M."/>
        </authorList>
    </citation>
    <scope>NUCLEOTIDE SEQUENCE [LARGE SCALE GENOMIC DNA]</scope>
    <source>
        <strain evidence="2">SpSt-70</strain>
    </source>
</reference>